<name>A0AAU9PWB8_9ASTR</name>
<protein>
    <submittedName>
        <fullName evidence="2">Uncharacterized protein</fullName>
    </submittedName>
</protein>
<reference evidence="2 3" key="1">
    <citation type="submission" date="2022-01" db="EMBL/GenBank/DDBJ databases">
        <authorList>
            <person name="Xiong W."/>
            <person name="Schranz E."/>
        </authorList>
    </citation>
    <scope>NUCLEOTIDE SEQUENCE [LARGE SCALE GENOMIC DNA]</scope>
</reference>
<proteinExistence type="predicted"/>
<sequence>MNKSKANTSYPTVETQIQRYQNSDDQSIDVHHITTIYALKPQQPQCPEAITTGSKSDSTATLKPTPLLCPKATTTGFVGTTTYIDHRQIDPLQEGDQQADQTKWEKDGVERNRCQENLYIIDDRGGRGFQRER</sequence>
<feature type="compositionally biased region" description="Polar residues" evidence="1">
    <location>
        <begin position="51"/>
        <end position="62"/>
    </location>
</feature>
<dbReference type="Proteomes" id="UP001157418">
    <property type="component" value="Unassembled WGS sequence"/>
</dbReference>
<feature type="region of interest" description="Disordered" evidence="1">
    <location>
        <begin position="88"/>
        <end position="107"/>
    </location>
</feature>
<accession>A0AAU9PWB8</accession>
<keyword evidence="3" id="KW-1185">Reference proteome</keyword>
<dbReference type="EMBL" id="CAKMRJ010005745">
    <property type="protein sequence ID" value="CAH1453750.1"/>
    <property type="molecule type" value="Genomic_DNA"/>
</dbReference>
<evidence type="ECO:0000313" key="3">
    <source>
        <dbReference type="Proteomes" id="UP001157418"/>
    </source>
</evidence>
<comment type="caution">
    <text evidence="2">The sequence shown here is derived from an EMBL/GenBank/DDBJ whole genome shotgun (WGS) entry which is preliminary data.</text>
</comment>
<evidence type="ECO:0000256" key="1">
    <source>
        <dbReference type="SAM" id="MobiDB-lite"/>
    </source>
</evidence>
<gene>
    <name evidence="2" type="ORF">LVIROSA_LOCUS38976</name>
</gene>
<organism evidence="2 3">
    <name type="scientific">Lactuca virosa</name>
    <dbReference type="NCBI Taxonomy" id="75947"/>
    <lineage>
        <taxon>Eukaryota</taxon>
        <taxon>Viridiplantae</taxon>
        <taxon>Streptophyta</taxon>
        <taxon>Embryophyta</taxon>
        <taxon>Tracheophyta</taxon>
        <taxon>Spermatophyta</taxon>
        <taxon>Magnoliopsida</taxon>
        <taxon>eudicotyledons</taxon>
        <taxon>Gunneridae</taxon>
        <taxon>Pentapetalae</taxon>
        <taxon>asterids</taxon>
        <taxon>campanulids</taxon>
        <taxon>Asterales</taxon>
        <taxon>Asteraceae</taxon>
        <taxon>Cichorioideae</taxon>
        <taxon>Cichorieae</taxon>
        <taxon>Lactucinae</taxon>
        <taxon>Lactuca</taxon>
    </lineage>
</organism>
<feature type="region of interest" description="Disordered" evidence="1">
    <location>
        <begin position="46"/>
        <end position="65"/>
    </location>
</feature>
<dbReference type="AlphaFoldDB" id="A0AAU9PWB8"/>
<evidence type="ECO:0000313" key="2">
    <source>
        <dbReference type="EMBL" id="CAH1453750.1"/>
    </source>
</evidence>